<dbReference type="Pfam" id="PF02954">
    <property type="entry name" value="HTH_8"/>
    <property type="match status" value="1"/>
</dbReference>
<evidence type="ECO:0000256" key="4">
    <source>
        <dbReference type="ARBA" id="ARBA00023125"/>
    </source>
</evidence>
<keyword evidence="1" id="KW-0547">Nucleotide-binding</keyword>
<protein>
    <recommendedName>
        <fullName evidence="6">Sigma-54 factor interaction domain-containing protein</fullName>
    </recommendedName>
</protein>
<dbReference type="Pfam" id="PF25601">
    <property type="entry name" value="AAA_lid_14"/>
    <property type="match status" value="1"/>
</dbReference>
<evidence type="ECO:0000256" key="1">
    <source>
        <dbReference type="ARBA" id="ARBA00022741"/>
    </source>
</evidence>
<dbReference type="EMBL" id="JAODOQ010000001">
    <property type="protein sequence ID" value="MCT8987638.1"/>
    <property type="molecule type" value="Genomic_DNA"/>
</dbReference>
<dbReference type="RefSeq" id="WP_261733885.1">
    <property type="nucleotide sequence ID" value="NZ_JAODOQ010000001.1"/>
</dbReference>
<gene>
    <name evidence="7" type="ORF">N4T56_15635</name>
</gene>
<proteinExistence type="predicted"/>
<name>A0ABT2P4T1_9GAMM</name>
<dbReference type="InterPro" id="IPR002197">
    <property type="entry name" value="HTH_Fis"/>
</dbReference>
<keyword evidence="2" id="KW-0067">ATP-binding</keyword>
<dbReference type="Gene3D" id="1.10.8.60">
    <property type="match status" value="1"/>
</dbReference>
<dbReference type="PANTHER" id="PTHR32071">
    <property type="entry name" value="TRANSCRIPTIONAL REGULATORY PROTEIN"/>
    <property type="match status" value="1"/>
</dbReference>
<keyword evidence="5" id="KW-0804">Transcription</keyword>
<dbReference type="InterPro" id="IPR058031">
    <property type="entry name" value="AAA_lid_NorR"/>
</dbReference>
<dbReference type="PANTHER" id="PTHR32071:SF117">
    <property type="entry name" value="PTS-DEPENDENT DIHYDROXYACETONE KINASE OPERON REGULATORY PROTEIN-RELATED"/>
    <property type="match status" value="1"/>
</dbReference>
<dbReference type="Gene3D" id="1.10.10.60">
    <property type="entry name" value="Homeodomain-like"/>
    <property type="match status" value="1"/>
</dbReference>
<evidence type="ECO:0000256" key="5">
    <source>
        <dbReference type="ARBA" id="ARBA00023163"/>
    </source>
</evidence>
<evidence type="ECO:0000256" key="3">
    <source>
        <dbReference type="ARBA" id="ARBA00023015"/>
    </source>
</evidence>
<dbReference type="InterPro" id="IPR009057">
    <property type="entry name" value="Homeodomain-like_sf"/>
</dbReference>
<evidence type="ECO:0000313" key="8">
    <source>
        <dbReference type="Proteomes" id="UP001431192"/>
    </source>
</evidence>
<organism evidence="7 8">
    <name type="scientific">Shewanella phaeophyticola</name>
    <dbReference type="NCBI Taxonomy" id="2978345"/>
    <lineage>
        <taxon>Bacteria</taxon>
        <taxon>Pseudomonadati</taxon>
        <taxon>Pseudomonadota</taxon>
        <taxon>Gammaproteobacteria</taxon>
        <taxon>Alteromonadales</taxon>
        <taxon>Shewanellaceae</taxon>
        <taxon>Shewanella</taxon>
    </lineage>
</organism>
<feature type="domain" description="Sigma-54 factor interaction" evidence="6">
    <location>
        <begin position="1"/>
        <end position="25"/>
    </location>
</feature>
<evidence type="ECO:0000313" key="7">
    <source>
        <dbReference type="EMBL" id="MCT8987638.1"/>
    </source>
</evidence>
<dbReference type="InterPro" id="IPR002078">
    <property type="entry name" value="Sigma_54_int"/>
</dbReference>
<evidence type="ECO:0000256" key="2">
    <source>
        <dbReference type="ARBA" id="ARBA00022840"/>
    </source>
</evidence>
<keyword evidence="4" id="KW-0238">DNA-binding</keyword>
<sequence length="110" mass="12433">MDKLKLYSWPGNVRELENVVERELIQYSENTLNFKSFIKEKLTSTSIDYNIDSAEVENKNTMNLEKVMSLHINKVLDITGGKIHGAGGAAELLNINPNTLRARMKKLGIL</sequence>
<dbReference type="PROSITE" id="PS50045">
    <property type="entry name" value="SIGMA54_INTERACT_4"/>
    <property type="match status" value="1"/>
</dbReference>
<keyword evidence="8" id="KW-1185">Reference proteome</keyword>
<evidence type="ECO:0000259" key="6">
    <source>
        <dbReference type="PROSITE" id="PS50045"/>
    </source>
</evidence>
<dbReference type="SUPFAM" id="SSF46689">
    <property type="entry name" value="Homeodomain-like"/>
    <property type="match status" value="1"/>
</dbReference>
<comment type="caution">
    <text evidence="7">The sequence shown here is derived from an EMBL/GenBank/DDBJ whole genome shotgun (WGS) entry which is preliminary data.</text>
</comment>
<reference evidence="7" key="1">
    <citation type="submission" date="2022-09" db="EMBL/GenBank/DDBJ databases">
        <title>Shewanella sp. KJ10-1 sp.nov, isolated from marine algae.</title>
        <authorList>
            <person name="Butt M."/>
            <person name="Lee J.K."/>
            <person name="Kim J.M."/>
            <person name="Choi D.G."/>
        </authorList>
    </citation>
    <scope>NUCLEOTIDE SEQUENCE</scope>
    <source>
        <strain evidence="7">KJ10-1</strain>
    </source>
</reference>
<dbReference type="InterPro" id="IPR025944">
    <property type="entry name" value="Sigma_54_int_dom_CS"/>
</dbReference>
<dbReference type="Proteomes" id="UP001431192">
    <property type="component" value="Unassembled WGS sequence"/>
</dbReference>
<keyword evidence="3" id="KW-0805">Transcription regulation</keyword>
<dbReference type="PROSITE" id="PS00688">
    <property type="entry name" value="SIGMA54_INTERACT_3"/>
    <property type="match status" value="1"/>
</dbReference>
<accession>A0ABT2P4T1</accession>